<reference evidence="1 2" key="1">
    <citation type="submission" date="2017-05" db="EMBL/GenBank/DDBJ databases">
        <title>Bifidobacterium vansinderenii sp. nov.</title>
        <authorList>
            <person name="Lugli G.A."/>
            <person name="Duranti S."/>
            <person name="Mangifesta M."/>
        </authorList>
    </citation>
    <scope>NUCLEOTIDE SEQUENCE [LARGE SCALE GENOMIC DNA]</scope>
    <source>
        <strain evidence="1 2">Tam10B</strain>
    </source>
</reference>
<dbReference type="RefSeq" id="WP_093959646.1">
    <property type="nucleotide sequence ID" value="NZ_NEWD01000004.1"/>
</dbReference>
<dbReference type="EMBL" id="NEWD01000004">
    <property type="protein sequence ID" value="OXN01456.1"/>
    <property type="molecule type" value="Genomic_DNA"/>
</dbReference>
<keyword evidence="2" id="KW-1185">Reference proteome</keyword>
<name>A0A229W0V4_9BIFI</name>
<gene>
    <name evidence="1" type="ORF">Tam10B_0459</name>
</gene>
<dbReference type="AlphaFoldDB" id="A0A229W0V4"/>
<accession>A0A229W0V4</accession>
<dbReference type="SUPFAM" id="SSF48695">
    <property type="entry name" value="Multiheme cytochromes"/>
    <property type="match status" value="1"/>
</dbReference>
<evidence type="ECO:0000313" key="1">
    <source>
        <dbReference type="EMBL" id="OXN01456.1"/>
    </source>
</evidence>
<evidence type="ECO:0008006" key="3">
    <source>
        <dbReference type="Google" id="ProtNLM"/>
    </source>
</evidence>
<sequence>MTTPRKYHRLSPCPFCHTRIRVTRIPAPYGWKWRYECPSCHVRFYTMHTTSRIPTDKALRTGIRVWNRAVNGHKGFAWYLDCIREQL</sequence>
<dbReference type="Proteomes" id="UP000215433">
    <property type="component" value="Unassembled WGS sequence"/>
</dbReference>
<comment type="caution">
    <text evidence="1">The sequence shown here is derived from an EMBL/GenBank/DDBJ whole genome shotgun (WGS) entry which is preliminary data.</text>
</comment>
<protein>
    <recommendedName>
        <fullName evidence="3">Transposase</fullName>
    </recommendedName>
</protein>
<proteinExistence type="predicted"/>
<dbReference type="InterPro" id="IPR036280">
    <property type="entry name" value="Multihaem_cyt_sf"/>
</dbReference>
<dbReference type="OrthoDB" id="3241934at2"/>
<evidence type="ECO:0000313" key="2">
    <source>
        <dbReference type="Proteomes" id="UP000215433"/>
    </source>
</evidence>
<organism evidence="1 2">
    <name type="scientific">Bifidobacterium vansinderenii</name>
    <dbReference type="NCBI Taxonomy" id="1984871"/>
    <lineage>
        <taxon>Bacteria</taxon>
        <taxon>Bacillati</taxon>
        <taxon>Actinomycetota</taxon>
        <taxon>Actinomycetes</taxon>
        <taxon>Bifidobacteriales</taxon>
        <taxon>Bifidobacteriaceae</taxon>
        <taxon>Bifidobacterium</taxon>
    </lineage>
</organism>